<protein>
    <recommendedName>
        <fullName evidence="6">EF-hand domain-containing protein</fullName>
    </recommendedName>
</protein>
<dbReference type="GO" id="GO:0005737">
    <property type="term" value="C:cytoplasm"/>
    <property type="evidence" value="ECO:0007669"/>
    <property type="project" value="UniProtKB-SubCell"/>
</dbReference>
<dbReference type="InterPro" id="IPR002048">
    <property type="entry name" value="EF_hand_dom"/>
</dbReference>
<evidence type="ECO:0000259" key="6">
    <source>
        <dbReference type="PROSITE" id="PS50222"/>
    </source>
</evidence>
<dbReference type="Pfam" id="PF13499">
    <property type="entry name" value="EF-hand_7"/>
    <property type="match status" value="2"/>
</dbReference>
<reference evidence="7 8" key="1">
    <citation type="journal article" date="2024" name="Nat. Commun.">
        <title>Phylogenomics reveals the evolutionary origins of lichenization in chlorophyte algae.</title>
        <authorList>
            <person name="Puginier C."/>
            <person name="Libourel C."/>
            <person name="Otte J."/>
            <person name="Skaloud P."/>
            <person name="Haon M."/>
            <person name="Grisel S."/>
            <person name="Petersen M."/>
            <person name="Berrin J.G."/>
            <person name="Delaux P.M."/>
            <person name="Dal Grande F."/>
            <person name="Keller J."/>
        </authorList>
    </citation>
    <scope>NUCLEOTIDE SEQUENCE [LARGE SCALE GENOMIC DNA]</scope>
    <source>
        <strain evidence="7 8">SAG 2145</strain>
    </source>
</reference>
<dbReference type="PANTHER" id="PTHR46212">
    <property type="entry name" value="PEFLIN"/>
    <property type="match status" value="1"/>
</dbReference>
<dbReference type="GO" id="GO:0005509">
    <property type="term" value="F:calcium ion binding"/>
    <property type="evidence" value="ECO:0007669"/>
    <property type="project" value="InterPro"/>
</dbReference>
<dbReference type="AlphaFoldDB" id="A0AAW1QII8"/>
<keyword evidence="4" id="KW-0677">Repeat</keyword>
<dbReference type="CDD" id="cd16185">
    <property type="entry name" value="EFh_PEF_ALG-2_like"/>
    <property type="match status" value="1"/>
</dbReference>
<feature type="domain" description="EF-hand" evidence="6">
    <location>
        <begin position="2"/>
        <end position="37"/>
    </location>
</feature>
<gene>
    <name evidence="7" type="ORF">WJX74_001723</name>
</gene>
<dbReference type="InterPro" id="IPR051426">
    <property type="entry name" value="Peflin/Sorcin_CaBP"/>
</dbReference>
<dbReference type="SMART" id="SM00054">
    <property type="entry name" value="EFh"/>
    <property type="match status" value="4"/>
</dbReference>
<dbReference type="PROSITE" id="PS50222">
    <property type="entry name" value="EF_HAND_2"/>
    <property type="match status" value="3"/>
</dbReference>
<keyword evidence="5" id="KW-0106">Calcium</keyword>
<dbReference type="InterPro" id="IPR011992">
    <property type="entry name" value="EF-hand-dom_pair"/>
</dbReference>
<dbReference type="Proteomes" id="UP001438707">
    <property type="component" value="Unassembled WGS sequence"/>
</dbReference>
<evidence type="ECO:0000313" key="8">
    <source>
        <dbReference type="Proteomes" id="UP001438707"/>
    </source>
</evidence>
<name>A0AAW1QII8_9CHLO</name>
<evidence type="ECO:0000313" key="7">
    <source>
        <dbReference type="EMBL" id="KAK9821250.1"/>
    </source>
</evidence>
<comment type="subcellular location">
    <subcellularLocation>
        <location evidence="1">Cytoplasm</location>
    </subcellularLocation>
</comment>
<dbReference type="FunFam" id="1.10.238.10:FF:000178">
    <property type="entry name" value="Calmodulin-2 A"/>
    <property type="match status" value="1"/>
</dbReference>
<evidence type="ECO:0000256" key="2">
    <source>
        <dbReference type="ARBA" id="ARBA00022490"/>
    </source>
</evidence>
<dbReference type="InterPro" id="IPR018247">
    <property type="entry name" value="EF_Hand_1_Ca_BS"/>
</dbReference>
<dbReference type="GO" id="GO:0048306">
    <property type="term" value="F:calcium-dependent protein binding"/>
    <property type="evidence" value="ECO:0007669"/>
    <property type="project" value="UniProtKB-ARBA"/>
</dbReference>
<feature type="domain" description="EF-hand" evidence="6">
    <location>
        <begin position="38"/>
        <end position="73"/>
    </location>
</feature>
<keyword evidence="8" id="KW-1185">Reference proteome</keyword>
<proteinExistence type="predicted"/>
<evidence type="ECO:0000256" key="4">
    <source>
        <dbReference type="ARBA" id="ARBA00022737"/>
    </source>
</evidence>
<dbReference type="PANTHER" id="PTHR46212:SF3">
    <property type="entry name" value="GH27120P"/>
    <property type="match status" value="1"/>
</dbReference>
<comment type="caution">
    <text evidence="7">The sequence shown here is derived from an EMBL/GenBank/DDBJ whole genome shotgun (WGS) entry which is preliminary data.</text>
</comment>
<dbReference type="GO" id="GO:0043226">
    <property type="term" value="C:organelle"/>
    <property type="evidence" value="ECO:0007669"/>
    <property type="project" value="UniProtKB-ARBA"/>
</dbReference>
<evidence type="ECO:0000256" key="5">
    <source>
        <dbReference type="ARBA" id="ARBA00022837"/>
    </source>
</evidence>
<keyword evidence="3" id="KW-0479">Metal-binding</keyword>
<keyword evidence="2" id="KW-0963">Cytoplasm</keyword>
<evidence type="ECO:0000256" key="3">
    <source>
        <dbReference type="ARBA" id="ARBA00022723"/>
    </source>
</evidence>
<accession>A0AAW1QII8</accession>
<dbReference type="EMBL" id="JALJOS010000039">
    <property type="protein sequence ID" value="KAK9821250.1"/>
    <property type="molecule type" value="Genomic_DNA"/>
</dbReference>
<feature type="domain" description="EF-hand" evidence="6">
    <location>
        <begin position="104"/>
        <end position="139"/>
    </location>
</feature>
<evidence type="ECO:0000256" key="1">
    <source>
        <dbReference type="ARBA" id="ARBA00004496"/>
    </source>
</evidence>
<dbReference type="Gene3D" id="1.10.238.10">
    <property type="entry name" value="EF-hand"/>
    <property type="match status" value="1"/>
</dbReference>
<organism evidence="7 8">
    <name type="scientific">Apatococcus lobatus</name>
    <dbReference type="NCBI Taxonomy" id="904363"/>
    <lineage>
        <taxon>Eukaryota</taxon>
        <taxon>Viridiplantae</taxon>
        <taxon>Chlorophyta</taxon>
        <taxon>core chlorophytes</taxon>
        <taxon>Trebouxiophyceae</taxon>
        <taxon>Chlorellales</taxon>
        <taxon>Chlorellaceae</taxon>
        <taxon>Apatococcus</taxon>
    </lineage>
</organism>
<dbReference type="PROSITE" id="PS00018">
    <property type="entry name" value="EF_HAND_1"/>
    <property type="match status" value="1"/>
</dbReference>
<dbReference type="SUPFAM" id="SSF47473">
    <property type="entry name" value="EF-hand"/>
    <property type="match status" value="1"/>
</dbReference>
<sequence length="169" mass="19104">MSQQAELQQWFRAVDADGSGSISVQELQRALALGQLNFSLAVCAHMIRMFDRSGKGSIDLEAFARLHQFLMQMQESFRYFDTERKGSLSYSAVHQALQHAGFNLADEAFKAMFRAFDPDLDGRLGLAEYMAMTLFLRSASATFTAFDTQRTNSIHLDFNQFIYACANSR</sequence>